<organism evidence="1 2">
    <name type="scientific">Mycolicibacterium insubricum</name>
    <dbReference type="NCBI Taxonomy" id="444597"/>
    <lineage>
        <taxon>Bacteria</taxon>
        <taxon>Bacillati</taxon>
        <taxon>Actinomycetota</taxon>
        <taxon>Actinomycetes</taxon>
        <taxon>Mycobacteriales</taxon>
        <taxon>Mycobacteriaceae</taxon>
        <taxon>Mycolicibacterium</taxon>
    </lineage>
</organism>
<evidence type="ECO:0000313" key="1">
    <source>
        <dbReference type="EMBL" id="ORA73372.1"/>
    </source>
</evidence>
<reference evidence="1 2" key="1">
    <citation type="submission" date="2016-12" db="EMBL/GenBank/DDBJ databases">
        <title>The new phylogeny of genus Mycobacterium.</title>
        <authorList>
            <person name="Tortoli E."/>
            <person name="Trovato A."/>
            <person name="Cirillo D.M."/>
        </authorList>
    </citation>
    <scope>NUCLEOTIDE SEQUENCE [LARGE SCALE GENOMIC DNA]</scope>
    <source>
        <strain evidence="1 2">DSM 45130</strain>
    </source>
</reference>
<dbReference type="Proteomes" id="UP000192801">
    <property type="component" value="Unassembled WGS sequence"/>
</dbReference>
<dbReference type="RefSeq" id="WP_083029274.1">
    <property type="nucleotide sequence ID" value="NZ_AP022618.1"/>
</dbReference>
<dbReference type="OrthoDB" id="4761585at2"/>
<keyword evidence="2" id="KW-1185">Reference proteome</keyword>
<dbReference type="AlphaFoldDB" id="A0A1X0DMI2"/>
<gene>
    <name evidence="1" type="ORF">BST26_02950</name>
</gene>
<sequence>MATVPPALGGRAPTVGGSGPSRWLTWSALLMALMACILAVIGWFRPVSAPTAEPTVVSYSDDEVAAAKSKACAAIDLVSATVTRTSHLEGGDDVALKQALATNGRLALVTGQAYLIDQTDAATPSPLVKEIHRYSSLLLQVSMNYLAGKDNDDPGQGRAIGDLKDSSGRLVEICNQSTR</sequence>
<evidence type="ECO:0000313" key="2">
    <source>
        <dbReference type="Proteomes" id="UP000192801"/>
    </source>
</evidence>
<proteinExistence type="predicted"/>
<accession>A0A1X0DMI2</accession>
<comment type="caution">
    <text evidence="1">The sequence shown here is derived from an EMBL/GenBank/DDBJ whole genome shotgun (WGS) entry which is preliminary data.</text>
</comment>
<protein>
    <submittedName>
        <fullName evidence="1">Uncharacterized protein</fullName>
    </submittedName>
</protein>
<name>A0A1X0DMI2_9MYCO</name>
<dbReference type="EMBL" id="MVHS01000004">
    <property type="protein sequence ID" value="ORA73372.1"/>
    <property type="molecule type" value="Genomic_DNA"/>
</dbReference>
<dbReference type="STRING" id="444597.BST26_02950"/>